<proteinExistence type="predicted"/>
<feature type="region of interest" description="Disordered" evidence="1">
    <location>
        <begin position="1"/>
        <end position="155"/>
    </location>
</feature>
<sequence>MAQCSAVRELSPDLSDPANLPAPDPDFGKKGFPEYSGPKGGYGGGGGFRGRRGRGGYKMVAATASRTAETTEVSRVATASRTAETTEATTAAETASMEPRRLRKPRRLQPPRRRRSEVVRSWTAPRLPQGFLRQPRAFPRLRRTSELRQSSPRSP</sequence>
<feature type="compositionally biased region" description="Basic residues" evidence="1">
    <location>
        <begin position="101"/>
        <end position="115"/>
    </location>
</feature>
<evidence type="ECO:0000313" key="2">
    <source>
        <dbReference type="EMBL" id="TKR92192.1"/>
    </source>
</evidence>
<protein>
    <submittedName>
        <fullName evidence="2">Uncharacterized protein</fullName>
    </submittedName>
</protein>
<accession>A0A4U5P7B3</accession>
<name>A0A4U5P7B3_STECR</name>
<feature type="compositionally biased region" description="Gly residues" evidence="1">
    <location>
        <begin position="38"/>
        <end position="48"/>
    </location>
</feature>
<reference evidence="2" key="3">
    <citation type="journal article" date="2019" name="G3 (Bethesda)">
        <title>Hybrid Assembly of the Genome of the Entomopathogenic Nematode Steinernema carpocapsae Identifies the X-Chromosome.</title>
        <authorList>
            <person name="Serra L."/>
            <person name="Macchietto M."/>
            <person name="Macias-Munoz A."/>
            <person name="McGill C.J."/>
            <person name="Rodriguez I.M."/>
            <person name="Rodriguez B."/>
            <person name="Murad R."/>
            <person name="Mortazavi A."/>
        </authorList>
    </citation>
    <scope>NUCLEOTIDE SEQUENCE</scope>
    <source>
        <strain evidence="2">ALL</strain>
    </source>
</reference>
<comment type="caution">
    <text evidence="2">The sequence shown here is derived from an EMBL/GenBank/DDBJ whole genome shotgun (WGS) entry which is preliminary data.</text>
</comment>
<gene>
    <name evidence="2" type="ORF">L596_006891</name>
</gene>
<dbReference type="EMBL" id="AZBU02000002">
    <property type="protein sequence ID" value="TKR92192.1"/>
    <property type="molecule type" value="Genomic_DNA"/>
</dbReference>
<evidence type="ECO:0000256" key="1">
    <source>
        <dbReference type="SAM" id="MobiDB-lite"/>
    </source>
</evidence>
<feature type="compositionally biased region" description="Low complexity" evidence="1">
    <location>
        <begin position="60"/>
        <end position="96"/>
    </location>
</feature>
<reference evidence="2" key="1">
    <citation type="submission" date="2013-11" db="EMBL/GenBank/DDBJ databases">
        <authorList>
            <person name="Sternberg P."/>
            <person name="Dillman A."/>
            <person name="Macchietto M."/>
        </authorList>
    </citation>
    <scope>NUCLEOTIDE SEQUENCE</scope>
    <source>
        <strain evidence="2">ALL</strain>
    </source>
</reference>
<dbReference type="AlphaFoldDB" id="A0A4U5P7B3"/>
<reference evidence="2" key="2">
    <citation type="journal article" date="2015" name="Genome Biol.">
        <title>Comparative genomics of Steinernema reveals deeply conserved gene regulatory networks.</title>
        <authorList>
            <person name="Dillman A.R."/>
            <person name="Macchietto M."/>
            <person name="Porter C.F."/>
            <person name="Rogers A."/>
            <person name="Williams B."/>
            <person name="Antoshechkin I."/>
            <person name="Lee M.M."/>
            <person name="Goodwin Z."/>
            <person name="Lu X."/>
            <person name="Lewis E.E."/>
            <person name="Goodrich-Blair H."/>
            <person name="Stock S.P."/>
            <person name="Adams B.J."/>
            <person name="Sternberg P.W."/>
            <person name="Mortazavi A."/>
        </authorList>
    </citation>
    <scope>NUCLEOTIDE SEQUENCE [LARGE SCALE GENOMIC DNA]</scope>
    <source>
        <strain evidence="2">ALL</strain>
    </source>
</reference>
<organism evidence="2">
    <name type="scientific">Steinernema carpocapsae</name>
    <name type="common">Entomopathogenic nematode</name>
    <dbReference type="NCBI Taxonomy" id="34508"/>
    <lineage>
        <taxon>Eukaryota</taxon>
        <taxon>Metazoa</taxon>
        <taxon>Ecdysozoa</taxon>
        <taxon>Nematoda</taxon>
        <taxon>Chromadorea</taxon>
        <taxon>Rhabditida</taxon>
        <taxon>Tylenchina</taxon>
        <taxon>Panagrolaimomorpha</taxon>
        <taxon>Strongyloidoidea</taxon>
        <taxon>Steinernematidae</taxon>
        <taxon>Steinernema</taxon>
    </lineage>
</organism>